<evidence type="ECO:0000313" key="2">
    <source>
        <dbReference type="Proteomes" id="UP000198949"/>
    </source>
</evidence>
<organism evidence="1 2">
    <name type="scientific">Glycomyces harbinensis</name>
    <dbReference type="NCBI Taxonomy" id="58114"/>
    <lineage>
        <taxon>Bacteria</taxon>
        <taxon>Bacillati</taxon>
        <taxon>Actinomycetota</taxon>
        <taxon>Actinomycetes</taxon>
        <taxon>Glycomycetales</taxon>
        <taxon>Glycomycetaceae</taxon>
        <taxon>Glycomyces</taxon>
    </lineage>
</organism>
<dbReference type="OrthoDB" id="3689756at2"/>
<accession>A0A1G6QUH9</accession>
<protein>
    <submittedName>
        <fullName evidence="1">Uncharacterized protein</fullName>
    </submittedName>
</protein>
<sequence length="105" mass="11882">MVDGRLGVGVIGEERVSLGQANMVPMWPFMERPLADCLGEFSRHWADLSPEEFRSPSHLLSTVIGSARRSWSPYWRELAAQWLQQAAEMQGFDSSELESVRSEVD</sequence>
<dbReference type="AlphaFoldDB" id="A0A1G6QUH9"/>
<dbReference type="Proteomes" id="UP000198949">
    <property type="component" value="Unassembled WGS sequence"/>
</dbReference>
<name>A0A1G6QUH9_9ACTN</name>
<gene>
    <name evidence="1" type="ORF">SAMN05216270_101121</name>
</gene>
<reference evidence="2" key="1">
    <citation type="submission" date="2016-10" db="EMBL/GenBank/DDBJ databases">
        <authorList>
            <person name="Varghese N."/>
            <person name="Submissions S."/>
        </authorList>
    </citation>
    <scope>NUCLEOTIDE SEQUENCE [LARGE SCALE GENOMIC DNA]</scope>
    <source>
        <strain evidence="2">CGMCC 4.3516</strain>
    </source>
</reference>
<dbReference type="EMBL" id="FNAD01000001">
    <property type="protein sequence ID" value="SDC95972.1"/>
    <property type="molecule type" value="Genomic_DNA"/>
</dbReference>
<dbReference type="RefSeq" id="WP_091027212.1">
    <property type="nucleotide sequence ID" value="NZ_FNAD01000001.1"/>
</dbReference>
<keyword evidence="2" id="KW-1185">Reference proteome</keyword>
<proteinExistence type="predicted"/>
<evidence type="ECO:0000313" key="1">
    <source>
        <dbReference type="EMBL" id="SDC95972.1"/>
    </source>
</evidence>